<dbReference type="GO" id="GO:0003961">
    <property type="term" value="F:O-acetylhomoserine aminocarboxypropyltransferase activity"/>
    <property type="evidence" value="ECO:0007669"/>
    <property type="project" value="TreeGrafter"/>
</dbReference>
<dbReference type="HOGENOM" id="CLU_2033237_0_0_9"/>
<evidence type="ECO:0000256" key="3">
    <source>
        <dbReference type="ARBA" id="ARBA00022898"/>
    </source>
</evidence>
<dbReference type="InterPro" id="IPR006235">
    <property type="entry name" value="OAc-hSer/O-AcSer_sulfhydrylase"/>
</dbReference>
<evidence type="ECO:0000256" key="4">
    <source>
        <dbReference type="RuleBase" id="RU362118"/>
    </source>
</evidence>
<evidence type="ECO:0000256" key="1">
    <source>
        <dbReference type="ARBA" id="ARBA00001933"/>
    </source>
</evidence>
<comment type="similarity">
    <text evidence="4">Belongs to the trans-sulfuration enzymes family.</text>
</comment>
<dbReference type="GO" id="GO:0019346">
    <property type="term" value="P:transsulfuration"/>
    <property type="evidence" value="ECO:0007669"/>
    <property type="project" value="InterPro"/>
</dbReference>
<dbReference type="Gene3D" id="3.40.640.10">
    <property type="entry name" value="Type I PLP-dependent aspartate aminotransferase-like (Major domain)"/>
    <property type="match status" value="1"/>
</dbReference>
<dbReference type="InterPro" id="IPR015421">
    <property type="entry name" value="PyrdxlP-dep_Trfase_major"/>
</dbReference>
<gene>
    <name evidence="5" type="ORF">HMPREF0080_00496</name>
</gene>
<accession>G9YFT4</accession>
<evidence type="ECO:0000313" key="5">
    <source>
        <dbReference type="EMBL" id="EHM42687.1"/>
    </source>
</evidence>
<dbReference type="GO" id="GO:0071269">
    <property type="term" value="P:L-homocysteine biosynthetic process"/>
    <property type="evidence" value="ECO:0007669"/>
    <property type="project" value="TreeGrafter"/>
</dbReference>
<dbReference type="GO" id="GO:0005737">
    <property type="term" value="C:cytoplasm"/>
    <property type="evidence" value="ECO:0007669"/>
    <property type="project" value="TreeGrafter"/>
</dbReference>
<dbReference type="EMBL" id="AGCJ01000015">
    <property type="protein sequence ID" value="EHM42687.1"/>
    <property type="molecule type" value="Genomic_DNA"/>
</dbReference>
<reference evidence="5 6" key="1">
    <citation type="submission" date="2011-08" db="EMBL/GenBank/DDBJ databases">
        <authorList>
            <person name="Weinstock G."/>
            <person name="Sodergren E."/>
            <person name="Clifton S."/>
            <person name="Fulton L."/>
            <person name="Fulton B."/>
            <person name="Courtney L."/>
            <person name="Fronick C."/>
            <person name="Harrison M."/>
            <person name="Strong C."/>
            <person name="Farmer C."/>
            <person name="Delahaunty K."/>
            <person name="Markovic C."/>
            <person name="Hall O."/>
            <person name="Minx P."/>
            <person name="Tomlinson C."/>
            <person name="Mitreva M."/>
            <person name="Hou S."/>
            <person name="Chen J."/>
            <person name="Wollam A."/>
            <person name="Pepin K.H."/>
            <person name="Johnson M."/>
            <person name="Bhonagiri V."/>
            <person name="Zhang X."/>
            <person name="Suruliraj S."/>
            <person name="Warren W."/>
            <person name="Chinwalla A."/>
            <person name="Mardis E.R."/>
            <person name="Wilson R.K."/>
        </authorList>
    </citation>
    <scope>NUCLEOTIDE SEQUENCE [LARGE SCALE GENOMIC DNA]</scope>
    <source>
        <strain evidence="5 6">F0357</strain>
    </source>
</reference>
<keyword evidence="3 4" id="KW-0663">Pyridoxal phosphate</keyword>
<proteinExistence type="inferred from homology"/>
<comment type="caution">
    <text evidence="5">The sequence shown here is derived from an EMBL/GenBank/DDBJ whole genome shotgun (WGS) entry which is preliminary data.</text>
</comment>
<comment type="cofactor">
    <cofactor evidence="1 4">
        <name>pyridoxal 5'-phosphate</name>
        <dbReference type="ChEBI" id="CHEBI:597326"/>
    </cofactor>
</comment>
<dbReference type="PANTHER" id="PTHR43797:SF2">
    <property type="entry name" value="HOMOCYSTEINE_CYSTEINE SYNTHASE"/>
    <property type="match status" value="1"/>
</dbReference>
<evidence type="ECO:0000256" key="2">
    <source>
        <dbReference type="ARBA" id="ARBA00022679"/>
    </source>
</evidence>
<dbReference type="AlphaFoldDB" id="G9YFT4"/>
<dbReference type="Pfam" id="PF01053">
    <property type="entry name" value="Cys_Met_Meta_PP"/>
    <property type="match status" value="1"/>
</dbReference>
<dbReference type="PANTHER" id="PTHR43797">
    <property type="entry name" value="HOMOCYSTEINE/CYSTEINE SYNTHASE"/>
    <property type="match status" value="1"/>
</dbReference>
<evidence type="ECO:0000313" key="6">
    <source>
        <dbReference type="Proteomes" id="UP000005481"/>
    </source>
</evidence>
<organism evidence="5 6">
    <name type="scientific">Anaeroglobus geminatus F0357</name>
    <dbReference type="NCBI Taxonomy" id="861450"/>
    <lineage>
        <taxon>Bacteria</taxon>
        <taxon>Bacillati</taxon>
        <taxon>Bacillota</taxon>
        <taxon>Negativicutes</taxon>
        <taxon>Veillonellales</taxon>
        <taxon>Veillonellaceae</taxon>
        <taxon>Anaeroglobus</taxon>
    </lineage>
</organism>
<dbReference type="InterPro" id="IPR015424">
    <property type="entry name" value="PyrdxlP-dep_Trfase"/>
</dbReference>
<keyword evidence="6" id="KW-1185">Reference proteome</keyword>
<dbReference type="GO" id="GO:0030170">
    <property type="term" value="F:pyridoxal phosphate binding"/>
    <property type="evidence" value="ECO:0007669"/>
    <property type="project" value="InterPro"/>
</dbReference>
<dbReference type="Proteomes" id="UP000005481">
    <property type="component" value="Unassembled WGS sequence"/>
</dbReference>
<dbReference type="InterPro" id="IPR000277">
    <property type="entry name" value="Cys/Met-Metab_PyrdxlP-dep_enz"/>
</dbReference>
<name>G9YFT4_9FIRM</name>
<dbReference type="GO" id="GO:0006535">
    <property type="term" value="P:cysteine biosynthetic process from serine"/>
    <property type="evidence" value="ECO:0007669"/>
    <property type="project" value="TreeGrafter"/>
</dbReference>
<dbReference type="eggNOG" id="COG0626">
    <property type="taxonomic scope" value="Bacteria"/>
</dbReference>
<dbReference type="PATRIC" id="fig|861450.3.peg.475"/>
<dbReference type="SUPFAM" id="SSF53383">
    <property type="entry name" value="PLP-dependent transferases"/>
    <property type="match status" value="1"/>
</dbReference>
<keyword evidence="2" id="KW-0808">Transferase</keyword>
<sequence>MTDLFILFFYGSKGGYFMKREELQKMGFATQAIHGGSSQNTFGALTAPIYQTSTFVFDSAEQGGKRFALEESGYIYSRLGNPTNTVVEEKVALLEGAEACVSTASGIGAHFGNVLDNIAER</sequence>
<dbReference type="STRING" id="861450.HMPREF0080_00496"/>
<dbReference type="GO" id="GO:0004124">
    <property type="term" value="F:cysteine synthase activity"/>
    <property type="evidence" value="ECO:0007669"/>
    <property type="project" value="TreeGrafter"/>
</dbReference>
<protein>
    <submittedName>
        <fullName evidence="5">Cys/Met metabolism PLP-dependent enzyme</fullName>
    </submittedName>
</protein>